<dbReference type="GO" id="GO:0003676">
    <property type="term" value="F:nucleic acid binding"/>
    <property type="evidence" value="ECO:0007669"/>
    <property type="project" value="InterPro"/>
</dbReference>
<name>A0A5D5AQ60_9EURY</name>
<dbReference type="CDD" id="cd00085">
    <property type="entry name" value="HNHc"/>
    <property type="match status" value="1"/>
</dbReference>
<evidence type="ECO:0000259" key="2">
    <source>
        <dbReference type="SMART" id="SM00507"/>
    </source>
</evidence>
<reference evidence="3 4" key="1">
    <citation type="submission" date="2019-08" db="EMBL/GenBank/DDBJ databases">
        <title>Archaea genome.</title>
        <authorList>
            <person name="Kajale S."/>
            <person name="Shouche Y."/>
            <person name="Deshpande N."/>
            <person name="Sharma A."/>
        </authorList>
    </citation>
    <scope>NUCLEOTIDE SEQUENCE [LARGE SCALE GENOMIC DNA]</scope>
    <source>
        <strain evidence="3 4">ESP3B_9</strain>
    </source>
</reference>
<keyword evidence="3" id="KW-0540">Nuclease</keyword>
<evidence type="ECO:0000313" key="3">
    <source>
        <dbReference type="EMBL" id="TYT63025.1"/>
    </source>
</evidence>
<dbReference type="InterPro" id="IPR003615">
    <property type="entry name" value="HNH_nuc"/>
</dbReference>
<dbReference type="GO" id="GO:0008270">
    <property type="term" value="F:zinc ion binding"/>
    <property type="evidence" value="ECO:0007669"/>
    <property type="project" value="InterPro"/>
</dbReference>
<dbReference type="Gene3D" id="1.10.30.50">
    <property type="match status" value="1"/>
</dbReference>
<evidence type="ECO:0000313" key="4">
    <source>
        <dbReference type="Proteomes" id="UP000324104"/>
    </source>
</evidence>
<dbReference type="AlphaFoldDB" id="A0A5D5AQ60"/>
<dbReference type="RefSeq" id="WP_149080430.1">
    <property type="nucleotide sequence ID" value="NZ_VTAW01000004.1"/>
</dbReference>
<proteinExistence type="predicted"/>
<organism evidence="3 4">
    <name type="scientific">Natrialba swarupiae</name>
    <dbReference type="NCBI Taxonomy" id="2448032"/>
    <lineage>
        <taxon>Archaea</taxon>
        <taxon>Methanobacteriati</taxon>
        <taxon>Methanobacteriota</taxon>
        <taxon>Stenosarchaea group</taxon>
        <taxon>Halobacteria</taxon>
        <taxon>Halobacteriales</taxon>
        <taxon>Natrialbaceae</taxon>
        <taxon>Natrialba</taxon>
    </lineage>
</organism>
<dbReference type="EMBL" id="VTAW01000004">
    <property type="protein sequence ID" value="TYT63025.1"/>
    <property type="molecule type" value="Genomic_DNA"/>
</dbReference>
<comment type="caution">
    <text evidence="3">The sequence shown here is derived from an EMBL/GenBank/DDBJ whole genome shotgun (WGS) entry which is preliminary data.</text>
</comment>
<feature type="compositionally biased region" description="Low complexity" evidence="1">
    <location>
        <begin position="320"/>
        <end position="342"/>
    </location>
</feature>
<accession>A0A5D5AQ60</accession>
<dbReference type="InterPro" id="IPR002711">
    <property type="entry name" value="HNH"/>
</dbReference>
<feature type="domain" description="HNH nuclease" evidence="2">
    <location>
        <begin position="347"/>
        <end position="406"/>
    </location>
</feature>
<dbReference type="GO" id="GO:0004519">
    <property type="term" value="F:endonuclease activity"/>
    <property type="evidence" value="ECO:0007669"/>
    <property type="project" value="UniProtKB-KW"/>
</dbReference>
<dbReference type="SMART" id="SM00507">
    <property type="entry name" value="HNHc"/>
    <property type="match status" value="1"/>
</dbReference>
<dbReference type="Pfam" id="PF01844">
    <property type="entry name" value="HNH"/>
    <property type="match status" value="1"/>
</dbReference>
<dbReference type="InterPro" id="IPR058712">
    <property type="entry name" value="SRA_ScoMcrA"/>
</dbReference>
<keyword evidence="3" id="KW-0255">Endonuclease</keyword>
<feature type="region of interest" description="Disordered" evidence="1">
    <location>
        <begin position="318"/>
        <end position="342"/>
    </location>
</feature>
<dbReference type="Pfam" id="PF26348">
    <property type="entry name" value="SRA_ScoMcrA"/>
    <property type="match status" value="1"/>
</dbReference>
<keyword evidence="3" id="KW-0378">Hydrolase</keyword>
<dbReference type="Proteomes" id="UP000324104">
    <property type="component" value="Unassembled WGS sequence"/>
</dbReference>
<evidence type="ECO:0000256" key="1">
    <source>
        <dbReference type="SAM" id="MobiDB-lite"/>
    </source>
</evidence>
<protein>
    <submittedName>
        <fullName evidence="3">HNH endonuclease</fullName>
    </submittedName>
</protein>
<keyword evidence="4" id="KW-1185">Reference proteome</keyword>
<sequence>MTRMTAERFFGGTDQRIENLHSTLQFVSRQNPTDHELIDWILENTPANTTATIERNISFLESIDLLDHTADGYQPTNKGEAFWRHDEPLVMYEGLATAVDGFREIARAIPNGHRTIEAIQDQLQQAYPDHVLPKGVVSRHLEWLEALNVVTNRDGTYSIPIEDGTFEVGETYSRWFIHDVLGGERYRGISRTNDQPLLFIFTGDAGHDHGYEDEFLEDDTFLYTGEGTEGDMTMDDGNEAIRTHKANDNKLHLFEDTDRPWIVTYLGEYEYVGHRTTELPDENGDLREAFRFQLAPVDGTDIELEVTPNSLSEQELFEKATQSAPTTTANAPTSTSSSTRSYPRSDIVRKFALRVADGVCQGCEEDAPFLNKKEEPFLEVHHLTRRSDGGPDDPANVIALCPNCHRRVHEGCDGDEFNRRLKAKVSARTEKYRYRNT</sequence>
<gene>
    <name evidence="3" type="ORF">FYC77_05115</name>
</gene>